<comment type="caution">
    <text evidence="1">The sequence shown here is derived from an EMBL/GenBank/DDBJ whole genome shotgun (WGS) entry which is preliminary data.</text>
</comment>
<protein>
    <submittedName>
        <fullName evidence="1">Uncharacterized protein</fullName>
    </submittedName>
</protein>
<evidence type="ECO:0000313" key="2">
    <source>
        <dbReference type="Proteomes" id="UP001195483"/>
    </source>
</evidence>
<reference evidence="1" key="3">
    <citation type="submission" date="2023-05" db="EMBL/GenBank/DDBJ databases">
        <authorList>
            <person name="Smith C.H."/>
        </authorList>
    </citation>
    <scope>NUCLEOTIDE SEQUENCE</scope>
    <source>
        <strain evidence="1">CHS0354</strain>
        <tissue evidence="1">Mantle</tissue>
    </source>
</reference>
<sequence>MQVLGLENLEDSLVINIDDWDNEDKVSYPRKICKKVVDIFWKPIPEYSEPTSQASFKDMYLNCICKKVWFYGE</sequence>
<evidence type="ECO:0000313" key="1">
    <source>
        <dbReference type="EMBL" id="KAK3594309.1"/>
    </source>
</evidence>
<proteinExistence type="predicted"/>
<dbReference type="Proteomes" id="UP001195483">
    <property type="component" value="Unassembled WGS sequence"/>
</dbReference>
<accession>A0AAE0SLU2</accession>
<dbReference type="EMBL" id="JAEAOA010001161">
    <property type="protein sequence ID" value="KAK3594309.1"/>
    <property type="molecule type" value="Genomic_DNA"/>
</dbReference>
<gene>
    <name evidence="1" type="ORF">CHS0354_018973</name>
</gene>
<reference evidence="1" key="2">
    <citation type="journal article" date="2021" name="Genome Biol. Evol.">
        <title>Developing a high-quality reference genome for a parasitic bivalve with doubly uniparental inheritance (Bivalvia: Unionida).</title>
        <authorList>
            <person name="Smith C.H."/>
        </authorList>
    </citation>
    <scope>NUCLEOTIDE SEQUENCE</scope>
    <source>
        <strain evidence="1">CHS0354</strain>
        <tissue evidence="1">Mantle</tissue>
    </source>
</reference>
<dbReference type="AlphaFoldDB" id="A0AAE0SLU2"/>
<reference evidence="1" key="1">
    <citation type="journal article" date="2021" name="Genome Biol. Evol.">
        <title>A High-Quality Reference Genome for a Parasitic Bivalve with Doubly Uniparental Inheritance (Bivalvia: Unionida).</title>
        <authorList>
            <person name="Smith C.H."/>
        </authorList>
    </citation>
    <scope>NUCLEOTIDE SEQUENCE</scope>
    <source>
        <strain evidence="1">CHS0354</strain>
    </source>
</reference>
<organism evidence="1 2">
    <name type="scientific">Potamilus streckersoni</name>
    <dbReference type="NCBI Taxonomy" id="2493646"/>
    <lineage>
        <taxon>Eukaryota</taxon>
        <taxon>Metazoa</taxon>
        <taxon>Spiralia</taxon>
        <taxon>Lophotrochozoa</taxon>
        <taxon>Mollusca</taxon>
        <taxon>Bivalvia</taxon>
        <taxon>Autobranchia</taxon>
        <taxon>Heteroconchia</taxon>
        <taxon>Palaeoheterodonta</taxon>
        <taxon>Unionida</taxon>
        <taxon>Unionoidea</taxon>
        <taxon>Unionidae</taxon>
        <taxon>Ambleminae</taxon>
        <taxon>Lampsilini</taxon>
        <taxon>Potamilus</taxon>
    </lineage>
</organism>
<keyword evidence="2" id="KW-1185">Reference proteome</keyword>
<name>A0AAE0SLU2_9BIVA</name>